<proteinExistence type="predicted"/>
<evidence type="ECO:0000256" key="1">
    <source>
        <dbReference type="SAM" id="MobiDB-lite"/>
    </source>
</evidence>
<feature type="non-terminal residue" evidence="3">
    <location>
        <position position="1"/>
    </location>
</feature>
<comment type="caution">
    <text evidence="3">The sequence shown here is derived from an EMBL/GenBank/DDBJ whole genome shotgun (WGS) entry which is preliminary data.</text>
</comment>
<accession>A0AA36DGQ5</accession>
<evidence type="ECO:0000313" key="4">
    <source>
        <dbReference type="Proteomes" id="UP001177023"/>
    </source>
</evidence>
<feature type="chain" id="PRO_5041287857" evidence="2">
    <location>
        <begin position="29"/>
        <end position="170"/>
    </location>
</feature>
<protein>
    <submittedName>
        <fullName evidence="3">Uncharacterized protein</fullName>
    </submittedName>
</protein>
<name>A0AA36DGQ5_9BILA</name>
<reference evidence="3" key="1">
    <citation type="submission" date="2023-06" db="EMBL/GenBank/DDBJ databases">
        <authorList>
            <person name="Delattre M."/>
        </authorList>
    </citation>
    <scope>NUCLEOTIDE SEQUENCE</scope>
    <source>
        <strain evidence="3">AF72</strain>
    </source>
</reference>
<organism evidence="3 4">
    <name type="scientific">Mesorhabditis spiculigera</name>
    <dbReference type="NCBI Taxonomy" id="96644"/>
    <lineage>
        <taxon>Eukaryota</taxon>
        <taxon>Metazoa</taxon>
        <taxon>Ecdysozoa</taxon>
        <taxon>Nematoda</taxon>
        <taxon>Chromadorea</taxon>
        <taxon>Rhabditida</taxon>
        <taxon>Rhabditina</taxon>
        <taxon>Rhabditomorpha</taxon>
        <taxon>Rhabditoidea</taxon>
        <taxon>Rhabditidae</taxon>
        <taxon>Mesorhabditinae</taxon>
        <taxon>Mesorhabditis</taxon>
    </lineage>
</organism>
<feature type="region of interest" description="Disordered" evidence="1">
    <location>
        <begin position="33"/>
        <end position="53"/>
    </location>
</feature>
<gene>
    <name evidence="3" type="ORF">MSPICULIGERA_LOCUS23879</name>
</gene>
<keyword evidence="2" id="KW-0732">Signal</keyword>
<sequence length="170" mass="19612">MKSEPTTSNIRCVVFRLTLTMWLAGVVASTTTNEHQSAPEEFPNTSKPGQNARRANLRYSEAGKELYDKYLVKNCRIGTEFYNTDAYLLWEEEAFMQALRTSLVPATANGDHSALYGTPWWPTFDKLVAPRDEDSLCEKFNDTELKKKQERQVERDQFEDMVLNTVFNVR</sequence>
<dbReference type="EMBL" id="CATQJA010002706">
    <property type="protein sequence ID" value="CAJ0585869.1"/>
    <property type="molecule type" value="Genomic_DNA"/>
</dbReference>
<keyword evidence="4" id="KW-1185">Reference proteome</keyword>
<evidence type="ECO:0000313" key="3">
    <source>
        <dbReference type="EMBL" id="CAJ0585869.1"/>
    </source>
</evidence>
<evidence type="ECO:0000256" key="2">
    <source>
        <dbReference type="SAM" id="SignalP"/>
    </source>
</evidence>
<feature type="signal peptide" evidence="2">
    <location>
        <begin position="1"/>
        <end position="28"/>
    </location>
</feature>
<dbReference type="AlphaFoldDB" id="A0AA36DGQ5"/>
<dbReference type="Proteomes" id="UP001177023">
    <property type="component" value="Unassembled WGS sequence"/>
</dbReference>